<evidence type="ECO:0000256" key="2">
    <source>
        <dbReference type="SAM" id="SignalP"/>
    </source>
</evidence>
<feature type="compositionally biased region" description="Low complexity" evidence="1">
    <location>
        <begin position="810"/>
        <end position="819"/>
    </location>
</feature>
<comment type="caution">
    <text evidence="4">The sequence shown here is derived from an EMBL/GenBank/DDBJ whole genome shotgun (WGS) entry which is preliminary data.</text>
</comment>
<feature type="region of interest" description="Disordered" evidence="1">
    <location>
        <begin position="491"/>
        <end position="517"/>
    </location>
</feature>
<evidence type="ECO:0000259" key="3">
    <source>
        <dbReference type="Pfam" id="PF22974"/>
    </source>
</evidence>
<feature type="compositionally biased region" description="Polar residues" evidence="1">
    <location>
        <begin position="285"/>
        <end position="302"/>
    </location>
</feature>
<dbReference type="EMBL" id="JAOQBH010000006">
    <property type="protein sequence ID" value="KAJ4135299.1"/>
    <property type="molecule type" value="Genomic_DNA"/>
</dbReference>
<feature type="region of interest" description="Disordered" evidence="1">
    <location>
        <begin position="758"/>
        <end position="870"/>
    </location>
</feature>
<protein>
    <recommendedName>
        <fullName evidence="3">DUF7029 domain-containing protein</fullName>
    </recommendedName>
</protein>
<sequence>MLMRHLGVLFGTLALAQGRPSYGNTPSGFNTTHAYNVSRVDSYRVENVHVTAYHTGADKPTGDCTCVGGSSPTPCNHPDDSKLVKVSGHGSVSHEAVYPQVESPTYKKPGGQKTAAFEHHGPVNTLSPGVHWDCDTKPVTNVVPVPAEKGSQMYYGVTDPTKHGHYGFLTYYFSEPSVNLDHSDHMHVKYTSGQLIITFTTTEAFKQAERTWQKRMILIAYIEGCGDWSKGERCYFKVTGLKFSKGKLLCIASGETQNPEDIITRGETEWGWWVPRYGGAENHGPSASVSHGGTFQTASPSETGAAPSFTWSPTATASVSNSLNPSATSTPGSNNGTTAFSDTRKPCKPPVDAKYGLPTACLGEYFDYDLDEALGSESLSQQFVGFIKEAAPDMELGDEEDKGVSRKSKRLVGFAVRWVANKVVNLIPKPVQNFFKPLIAATSIDGTINRDLTWKLPNPASKDPKANQLRDPSTKQVKSPWGDSILIKAFGKQPEGNGESGGGGGESGEESGEGGNNEKRQLSGYLNIFCVGCGVSGTARVAGKASWHPLLGFQTGQVTINSDMQFILKVGIDAQVTYKKEFKNQLLDVGLPGLEYGIVRIGPSVSVDSRIELEASAKGKLLAGAEMGLLNAEATIDFVNPSASSQRGFEPYVKPIFEADGELMLSAGLFLPLGLRCGVKVASFRADIALIDEPSIKGVAQVAASIGLSESNKFEAGFTDTNGCTGISSQLSWRNRVYLDVLSLKEFVIHDTKDMPLARGCISLPGRPGENPKDPEPTTNPETPTDPEGPENPTETDAGQGGGGEEGSQQKDGSSQGSSGEKDSSKQSEQNGGEEEPTASRIRLRQASPSSDSSTGETSDNTSGFEGEGSETLSYNLQSVGNAPYNLSSGYELALMIDPNITTMVLSCGNGNLYAVPIEGEDNPYCNEMWSTQNDVLITDGAQRFMHYYNNTMSALGVSRLRVEDEKTIPDGSVVLAFVPYYYTDDKGEDYYYLAVDPYGRVFYPIVCDYSDGAGSKVFIADDPDNGADMLESKDLVFTVTGGAVSRCYPMALVQGEYVEEDDWMSNGEEKSKREKKQQKRS</sequence>
<evidence type="ECO:0000313" key="5">
    <source>
        <dbReference type="Proteomes" id="UP001152024"/>
    </source>
</evidence>
<feature type="region of interest" description="Disordered" evidence="1">
    <location>
        <begin position="452"/>
        <end position="479"/>
    </location>
</feature>
<dbReference type="Proteomes" id="UP001152024">
    <property type="component" value="Unassembled WGS sequence"/>
</dbReference>
<feature type="region of interest" description="Disordered" evidence="1">
    <location>
        <begin position="283"/>
        <end position="345"/>
    </location>
</feature>
<feature type="compositionally biased region" description="Low complexity" evidence="1">
    <location>
        <begin position="848"/>
        <end position="864"/>
    </location>
</feature>
<keyword evidence="2" id="KW-0732">Signal</keyword>
<evidence type="ECO:0000313" key="4">
    <source>
        <dbReference type="EMBL" id="KAJ4135299.1"/>
    </source>
</evidence>
<gene>
    <name evidence="4" type="ORF">NW768_004923</name>
</gene>
<feature type="signal peptide" evidence="2">
    <location>
        <begin position="1"/>
        <end position="18"/>
    </location>
</feature>
<keyword evidence="5" id="KW-1185">Reference proteome</keyword>
<name>A0ABQ8RHK4_FUSEQ</name>
<feature type="compositionally biased region" description="Polar residues" evidence="1">
    <location>
        <begin position="309"/>
        <end position="341"/>
    </location>
</feature>
<reference evidence="4" key="1">
    <citation type="submission" date="2022-09" db="EMBL/GenBank/DDBJ databases">
        <title>Fusarium specimens isolated from Avocado Roots.</title>
        <authorList>
            <person name="Stajich J."/>
            <person name="Roper C."/>
            <person name="Heimlech-Rivalta G."/>
        </authorList>
    </citation>
    <scope>NUCLEOTIDE SEQUENCE</scope>
    <source>
        <strain evidence="4">CF00095</strain>
    </source>
</reference>
<organism evidence="4 5">
    <name type="scientific">Fusarium equiseti</name>
    <name type="common">Fusarium scirpi</name>
    <dbReference type="NCBI Taxonomy" id="61235"/>
    <lineage>
        <taxon>Eukaryota</taxon>
        <taxon>Fungi</taxon>
        <taxon>Dikarya</taxon>
        <taxon>Ascomycota</taxon>
        <taxon>Pezizomycotina</taxon>
        <taxon>Sordariomycetes</taxon>
        <taxon>Hypocreomycetidae</taxon>
        <taxon>Hypocreales</taxon>
        <taxon>Nectriaceae</taxon>
        <taxon>Fusarium</taxon>
        <taxon>Fusarium incarnatum-equiseti species complex</taxon>
    </lineage>
</organism>
<proteinExistence type="predicted"/>
<dbReference type="Pfam" id="PF22974">
    <property type="entry name" value="DUF7029"/>
    <property type="match status" value="1"/>
</dbReference>
<feature type="chain" id="PRO_5046465140" description="DUF7029 domain-containing protein" evidence="2">
    <location>
        <begin position="19"/>
        <end position="1082"/>
    </location>
</feature>
<evidence type="ECO:0000256" key="1">
    <source>
        <dbReference type="SAM" id="MobiDB-lite"/>
    </source>
</evidence>
<feature type="domain" description="DUF7029" evidence="3">
    <location>
        <begin position="172"/>
        <end position="264"/>
    </location>
</feature>
<accession>A0ABQ8RHK4</accession>
<dbReference type="InterPro" id="IPR054293">
    <property type="entry name" value="DUF7029"/>
</dbReference>